<reference evidence="2 3" key="1">
    <citation type="journal article" date="2014" name="Int. J. Syst. Evol. Microbiol.">
        <title>Complete genome sequence of Corynebacterium casei LMG S-19264T (=DSM 44701T), isolated from a smear-ripened cheese.</title>
        <authorList>
            <consortium name="US DOE Joint Genome Institute (JGI-PGF)"/>
            <person name="Walter F."/>
            <person name="Albersmeier A."/>
            <person name="Kalinowski J."/>
            <person name="Ruckert C."/>
        </authorList>
    </citation>
    <scope>NUCLEOTIDE SEQUENCE [LARGE SCALE GENOMIC DNA]</scope>
    <source>
        <strain evidence="2 3">NBRC 112289</strain>
    </source>
</reference>
<evidence type="ECO:0000313" key="2">
    <source>
        <dbReference type="EMBL" id="GMA28009.1"/>
    </source>
</evidence>
<gene>
    <name evidence="2" type="ORF">GCM10025874_12620</name>
</gene>
<dbReference type="EMBL" id="BSUL01000001">
    <property type="protein sequence ID" value="GMA28009.1"/>
    <property type="molecule type" value="Genomic_DNA"/>
</dbReference>
<dbReference type="Proteomes" id="UP001157160">
    <property type="component" value="Unassembled WGS sequence"/>
</dbReference>
<dbReference type="Gene3D" id="3.40.190.160">
    <property type="match status" value="1"/>
</dbReference>
<name>A0AA37UFG7_9MICO</name>
<sequence>MWSSLRGRVAEAAPTRIEVVFRAADGAEVGQPVRIDDVTDWEGWRTFDVPPPADPAVSFSIVISSTSAAQDDWVAVAGPSIAERSTLLDDVPAGAAVSSHWMTTFWFSCERPPAIADGIIEPPAAYTSVDAGGGDLNPWRVQRGGIIAGVQRLGDVMTTEDDMLGFGPDWGNVHLVDYPVAEEAYDVSVERVVTAGWRSAFPEPSQLIVVEREG</sequence>
<accession>A0AA37UFG7</accession>
<feature type="domain" description="Arabinosyltransferase C-terminal" evidence="1">
    <location>
        <begin position="28"/>
        <end position="197"/>
    </location>
</feature>
<organism evidence="2 3">
    <name type="scientific">Arenivirga flava</name>
    <dbReference type="NCBI Taxonomy" id="1930060"/>
    <lineage>
        <taxon>Bacteria</taxon>
        <taxon>Bacillati</taxon>
        <taxon>Actinomycetota</taxon>
        <taxon>Actinomycetes</taxon>
        <taxon>Micrococcales</taxon>
        <taxon>Microbacteriaceae</taxon>
        <taxon>Arenivirga</taxon>
    </lineage>
</organism>
<dbReference type="AlphaFoldDB" id="A0AA37UFG7"/>
<evidence type="ECO:0000313" key="3">
    <source>
        <dbReference type="Proteomes" id="UP001157160"/>
    </source>
</evidence>
<dbReference type="InterPro" id="IPR032731">
    <property type="entry name" value="Arabino_trans_C"/>
</dbReference>
<comment type="caution">
    <text evidence="2">The sequence shown here is derived from an EMBL/GenBank/DDBJ whole genome shotgun (WGS) entry which is preliminary data.</text>
</comment>
<keyword evidence="3" id="KW-1185">Reference proteome</keyword>
<evidence type="ECO:0000259" key="1">
    <source>
        <dbReference type="Pfam" id="PF14896"/>
    </source>
</evidence>
<proteinExistence type="predicted"/>
<protein>
    <recommendedName>
        <fullName evidence="1">Arabinosyltransferase C-terminal domain-containing protein</fullName>
    </recommendedName>
</protein>
<dbReference type="Pfam" id="PF14896">
    <property type="entry name" value="Arabino_trans_C"/>
    <property type="match status" value="1"/>
</dbReference>